<dbReference type="Gene3D" id="1.10.3660.10">
    <property type="entry name" value="6-phosphogluconate dehydrogenase C-terminal like domain"/>
    <property type="match status" value="1"/>
</dbReference>
<reference evidence="3 4" key="1">
    <citation type="submission" date="2018-06" db="EMBL/GenBank/DDBJ databases">
        <authorList>
            <consortium name="Pathogen Informatics"/>
            <person name="Doyle S."/>
        </authorList>
    </citation>
    <scope>NUCLEOTIDE SEQUENCE [LARGE SCALE GENOMIC DNA]</scope>
    <source>
        <strain evidence="3 4">NCTC13160</strain>
    </source>
</reference>
<name>A0A378YX72_9BURK</name>
<accession>A0A378YX72</accession>
<dbReference type="GO" id="GO:0008977">
    <property type="term" value="F:prephenate dehydrogenase (NAD+) activity"/>
    <property type="evidence" value="ECO:0007669"/>
    <property type="project" value="InterPro"/>
</dbReference>
<evidence type="ECO:0000256" key="1">
    <source>
        <dbReference type="ARBA" id="ARBA00023002"/>
    </source>
</evidence>
<keyword evidence="1 3" id="KW-0560">Oxidoreductase</keyword>
<evidence type="ECO:0000313" key="3">
    <source>
        <dbReference type="EMBL" id="SUA81147.1"/>
    </source>
</evidence>
<dbReference type="PANTHER" id="PTHR21363">
    <property type="entry name" value="PREPHENATE DEHYDROGENASE"/>
    <property type="match status" value="1"/>
</dbReference>
<dbReference type="EC" id="1.3.1.43" evidence="3"/>
<dbReference type="InterPro" id="IPR046825">
    <property type="entry name" value="PDH_C"/>
</dbReference>
<feature type="domain" description="Prephenate/arogenate dehydrogenase" evidence="2">
    <location>
        <begin position="11"/>
        <end position="297"/>
    </location>
</feature>
<gene>
    <name evidence="3" type="primary">tyrC</name>
    <name evidence="3" type="ORF">NCTC13160_04112</name>
</gene>
<evidence type="ECO:0000259" key="2">
    <source>
        <dbReference type="PROSITE" id="PS51176"/>
    </source>
</evidence>
<dbReference type="Pfam" id="PF20463">
    <property type="entry name" value="PDH_C"/>
    <property type="match status" value="1"/>
</dbReference>
<dbReference type="GO" id="GO:0004665">
    <property type="term" value="F:prephenate dehydrogenase (NADP+) activity"/>
    <property type="evidence" value="ECO:0007669"/>
    <property type="project" value="InterPro"/>
</dbReference>
<dbReference type="FunFam" id="3.40.50.720:FF:000208">
    <property type="entry name" value="Prephenate dehydrogenase"/>
    <property type="match status" value="1"/>
</dbReference>
<dbReference type="PROSITE" id="PS51176">
    <property type="entry name" value="PDH_ADH"/>
    <property type="match status" value="1"/>
</dbReference>
<dbReference type="GO" id="GO:0047794">
    <property type="term" value="F:cyclohexadienyl dehydrogenase activity"/>
    <property type="evidence" value="ECO:0007669"/>
    <property type="project" value="UniProtKB-EC"/>
</dbReference>
<dbReference type="InterPro" id="IPR008927">
    <property type="entry name" value="6-PGluconate_DH-like_C_sf"/>
</dbReference>
<dbReference type="InterPro" id="IPR003099">
    <property type="entry name" value="Prephen_DH"/>
</dbReference>
<dbReference type="InterPro" id="IPR050812">
    <property type="entry name" value="Preph/Arog_dehydrog"/>
</dbReference>
<sequence>MSGGDGTMVLNKLVICGVGLIGGSLARALKAEGAVKEVIGVGRSEASLRRACELGVIDRAATSMAAAVTGADVVVLAAPVAQTPALLSAIRPCLGGNTIVTDAGSTKSDAVAAANAALGDDAWRFVPGHPIAGAERSGVEAATVDLYRDRRVVLCPQPGNRSEDVARIRGMWETTGARVSEMSETQHDHVFASVSHLPHVLSYALIAQILDAPDASLKFGFAGGGFRDFTRIAASNPEMWRDICVANRDALLAELDGYLATLGSLRQLIDAGDGAGLEAVFARASQARTDWARQQEK</sequence>
<dbReference type="Proteomes" id="UP000254573">
    <property type="component" value="Unassembled WGS sequence"/>
</dbReference>
<dbReference type="EMBL" id="UGSG01000001">
    <property type="protein sequence ID" value="SUA81147.1"/>
    <property type="molecule type" value="Genomic_DNA"/>
</dbReference>
<dbReference type="PANTHER" id="PTHR21363:SF0">
    <property type="entry name" value="PREPHENATE DEHYDROGENASE [NADP(+)]"/>
    <property type="match status" value="1"/>
</dbReference>
<dbReference type="AlphaFoldDB" id="A0A378YX72"/>
<protein>
    <submittedName>
        <fullName evidence="3">Arogenate dehydrogenase</fullName>
        <ecNumber evidence="3">1.3.1.43</ecNumber>
    </submittedName>
</protein>
<dbReference type="InterPro" id="IPR036291">
    <property type="entry name" value="NAD(P)-bd_dom_sf"/>
</dbReference>
<proteinExistence type="predicted"/>
<dbReference type="InterPro" id="IPR046826">
    <property type="entry name" value="PDH_N"/>
</dbReference>
<dbReference type="Pfam" id="PF02153">
    <property type="entry name" value="PDH_N"/>
    <property type="match status" value="1"/>
</dbReference>
<evidence type="ECO:0000313" key="4">
    <source>
        <dbReference type="Proteomes" id="UP000254573"/>
    </source>
</evidence>
<dbReference type="Gene3D" id="3.40.50.720">
    <property type="entry name" value="NAD(P)-binding Rossmann-like Domain"/>
    <property type="match status" value="1"/>
</dbReference>
<dbReference type="SUPFAM" id="SSF51735">
    <property type="entry name" value="NAD(P)-binding Rossmann-fold domains"/>
    <property type="match status" value="1"/>
</dbReference>
<dbReference type="GO" id="GO:0070403">
    <property type="term" value="F:NAD+ binding"/>
    <property type="evidence" value="ECO:0007669"/>
    <property type="project" value="InterPro"/>
</dbReference>
<dbReference type="STRING" id="93220.A6P55_17460"/>
<dbReference type="SUPFAM" id="SSF48179">
    <property type="entry name" value="6-phosphogluconate dehydrogenase C-terminal domain-like"/>
    <property type="match status" value="1"/>
</dbReference>
<dbReference type="GO" id="GO:0006571">
    <property type="term" value="P:tyrosine biosynthetic process"/>
    <property type="evidence" value="ECO:0007669"/>
    <property type="project" value="InterPro"/>
</dbReference>
<organism evidence="3 4">
    <name type="scientific">Pandoraea pnomenusa</name>
    <dbReference type="NCBI Taxonomy" id="93220"/>
    <lineage>
        <taxon>Bacteria</taxon>
        <taxon>Pseudomonadati</taxon>
        <taxon>Pseudomonadota</taxon>
        <taxon>Betaproteobacteria</taxon>
        <taxon>Burkholderiales</taxon>
        <taxon>Burkholderiaceae</taxon>
        <taxon>Pandoraea</taxon>
    </lineage>
</organism>